<sequence length="13" mass="1614">MCENKSCFFVFCR</sequence>
<name>A0A0K2V9K0_LEPSM</name>
<evidence type="ECO:0000313" key="1">
    <source>
        <dbReference type="EMBL" id="CDW46990.1"/>
    </source>
</evidence>
<accession>A0A0K2V9K0</accession>
<protein>
    <submittedName>
        <fullName evidence="1">Uncharacterized protein</fullName>
    </submittedName>
</protein>
<proteinExistence type="predicted"/>
<reference evidence="1" key="1">
    <citation type="submission" date="2014-05" db="EMBL/GenBank/DDBJ databases">
        <authorList>
            <person name="Chronopoulou M."/>
        </authorList>
    </citation>
    <scope>NUCLEOTIDE SEQUENCE</scope>
    <source>
        <tissue evidence="1">Whole organism</tissue>
    </source>
</reference>
<organism evidence="1">
    <name type="scientific">Lepeophtheirus salmonis</name>
    <name type="common">Salmon louse</name>
    <name type="synonym">Caligus salmonis</name>
    <dbReference type="NCBI Taxonomy" id="72036"/>
    <lineage>
        <taxon>Eukaryota</taxon>
        <taxon>Metazoa</taxon>
        <taxon>Ecdysozoa</taxon>
        <taxon>Arthropoda</taxon>
        <taxon>Crustacea</taxon>
        <taxon>Multicrustacea</taxon>
        <taxon>Hexanauplia</taxon>
        <taxon>Copepoda</taxon>
        <taxon>Siphonostomatoida</taxon>
        <taxon>Caligidae</taxon>
        <taxon>Lepeophtheirus</taxon>
    </lineage>
</organism>
<dbReference type="EMBL" id="HACA01029629">
    <property type="protein sequence ID" value="CDW46990.1"/>
    <property type="molecule type" value="Transcribed_RNA"/>
</dbReference>